<dbReference type="PROSITE" id="PS51674">
    <property type="entry name" value="4FE4S_WBL"/>
    <property type="match status" value="1"/>
</dbReference>
<evidence type="ECO:0000313" key="13">
    <source>
        <dbReference type="EMBL" id="TQD62145.1"/>
    </source>
</evidence>
<dbReference type="GO" id="GO:0051539">
    <property type="term" value="F:4 iron, 4 sulfur cluster binding"/>
    <property type="evidence" value="ECO:0007669"/>
    <property type="project" value="UniProtKB-UniRule"/>
</dbReference>
<dbReference type="InterPro" id="IPR034768">
    <property type="entry name" value="4FE4S_WBL"/>
</dbReference>
<keyword evidence="10 12" id="KW-1015">Disulfide bond</keyword>
<evidence type="ECO:0000256" key="8">
    <source>
        <dbReference type="ARBA" id="ARBA00023015"/>
    </source>
</evidence>
<comment type="subcellular location">
    <subcellularLocation>
        <location evidence="1 12">Cytoplasm</location>
    </subcellularLocation>
</comment>
<dbReference type="GO" id="GO:0005737">
    <property type="term" value="C:cytoplasm"/>
    <property type="evidence" value="ECO:0007669"/>
    <property type="project" value="UniProtKB-SubCell"/>
</dbReference>
<feature type="binding site" evidence="12">
    <location>
        <position position="23"/>
    </location>
    <ligand>
        <name>[4Fe-4S] cluster</name>
        <dbReference type="ChEBI" id="CHEBI:49883"/>
    </ligand>
</feature>
<keyword evidence="4 12" id="KW-0963">Cytoplasm</keyword>
<dbReference type="RefSeq" id="WP_075378908.1">
    <property type="nucleotide sequence ID" value="NZ_CAUPXL010000007.1"/>
</dbReference>
<sequence length="100" mass="11619">MHDSSRLPGPISTLWEWQYRGACLGMDSSVFFHPEGERGGSRRRRDERAKAICQDCPVLDECRDHALSTREPYGVWGGMSEEERRAYYERQARRLTDEPA</sequence>
<keyword evidence="3 12" id="KW-0004">4Fe-4S</keyword>
<dbReference type="Proteomes" id="UP000317942">
    <property type="component" value="Unassembled WGS sequence"/>
</dbReference>
<dbReference type="HAMAP" id="MF_01479">
    <property type="entry name" value="WhiB"/>
    <property type="match status" value="1"/>
</dbReference>
<dbReference type="GeneID" id="64213285"/>
<keyword evidence="5 12" id="KW-0479">Metal-binding</keyword>
<comment type="similarity">
    <text evidence="2 12">Belongs to the WhiB family.</text>
</comment>
<evidence type="ECO:0000256" key="5">
    <source>
        <dbReference type="ARBA" id="ARBA00022723"/>
    </source>
</evidence>
<feature type="binding site" evidence="12">
    <location>
        <position position="62"/>
    </location>
    <ligand>
        <name>[4Fe-4S] cluster</name>
        <dbReference type="ChEBI" id="CHEBI:49883"/>
    </ligand>
</feature>
<comment type="caution">
    <text evidence="13">The sequence shown here is derived from an EMBL/GenBank/DDBJ whole genome shotgun (WGS) entry which is preliminary data.</text>
</comment>
<evidence type="ECO:0000256" key="12">
    <source>
        <dbReference type="HAMAP-Rule" id="MF_01479"/>
    </source>
</evidence>
<evidence type="ECO:0000256" key="1">
    <source>
        <dbReference type="ARBA" id="ARBA00004496"/>
    </source>
</evidence>
<dbReference type="GO" id="GO:0035731">
    <property type="term" value="F:dinitrosyl-iron complex binding"/>
    <property type="evidence" value="ECO:0007669"/>
    <property type="project" value="UniProtKB-UniRule"/>
</dbReference>
<proteinExistence type="inferred from homology"/>
<evidence type="ECO:0000256" key="4">
    <source>
        <dbReference type="ARBA" id="ARBA00022490"/>
    </source>
</evidence>
<evidence type="ECO:0000313" key="14">
    <source>
        <dbReference type="Proteomes" id="UP000317942"/>
    </source>
</evidence>
<evidence type="ECO:0000256" key="7">
    <source>
        <dbReference type="ARBA" id="ARBA00023014"/>
    </source>
</evidence>
<dbReference type="GO" id="GO:0045892">
    <property type="term" value="P:negative regulation of DNA-templated transcription"/>
    <property type="evidence" value="ECO:0007669"/>
    <property type="project" value="TreeGrafter"/>
</dbReference>
<dbReference type="AlphaFoldDB" id="A0A1Q8WR72"/>
<evidence type="ECO:0000256" key="11">
    <source>
        <dbReference type="ARBA" id="ARBA00023163"/>
    </source>
</evidence>
<feature type="binding site" evidence="12">
    <location>
        <position position="53"/>
    </location>
    <ligand>
        <name>[4Fe-4S] cluster</name>
        <dbReference type="ChEBI" id="CHEBI:49883"/>
    </ligand>
</feature>
<dbReference type="GO" id="GO:0045454">
    <property type="term" value="P:cell redox homeostasis"/>
    <property type="evidence" value="ECO:0007669"/>
    <property type="project" value="TreeGrafter"/>
</dbReference>
<evidence type="ECO:0000256" key="2">
    <source>
        <dbReference type="ARBA" id="ARBA00006597"/>
    </source>
</evidence>
<keyword evidence="7 12" id="KW-0411">Iron-sulfur</keyword>
<dbReference type="EMBL" id="VICC01000003">
    <property type="protein sequence ID" value="TQD62145.1"/>
    <property type="molecule type" value="Genomic_DNA"/>
</dbReference>
<accession>A0A1Q8WR72</accession>
<evidence type="ECO:0000256" key="3">
    <source>
        <dbReference type="ARBA" id="ARBA00022485"/>
    </source>
</evidence>
<dbReference type="GO" id="GO:0047134">
    <property type="term" value="F:protein-disulfide reductase [NAD(P)H] activity"/>
    <property type="evidence" value="ECO:0007669"/>
    <property type="project" value="TreeGrafter"/>
</dbReference>
<keyword evidence="11 12" id="KW-0804">Transcription</keyword>
<evidence type="ECO:0000256" key="9">
    <source>
        <dbReference type="ARBA" id="ARBA00023125"/>
    </source>
</evidence>
<comment type="PTM">
    <text evidence="12">Upon Fe-S cluster removal intramolecular disulfide bonds are formed.</text>
</comment>
<reference evidence="13 14" key="1">
    <citation type="submission" date="2019-06" db="EMBL/GenBank/DDBJ databases">
        <title>Draft genome sequence of Actinomyces oris CCUG 34288T.</title>
        <authorList>
            <person name="Salva-Serra F."/>
            <person name="Cardew S."/>
            <person name="Moore E."/>
        </authorList>
    </citation>
    <scope>NUCLEOTIDE SEQUENCE [LARGE SCALE GENOMIC DNA]</scope>
    <source>
        <strain evidence="13 14">CCUG 34288</strain>
    </source>
</reference>
<keyword evidence="8 12" id="KW-0805">Transcription regulation</keyword>
<dbReference type="Pfam" id="PF02467">
    <property type="entry name" value="Whib"/>
    <property type="match status" value="1"/>
</dbReference>
<evidence type="ECO:0000256" key="6">
    <source>
        <dbReference type="ARBA" id="ARBA00023004"/>
    </source>
</evidence>
<protein>
    <recommendedName>
        <fullName evidence="12">Transcriptional regulator WhiB</fullName>
    </recommendedName>
</protein>
<dbReference type="PANTHER" id="PTHR38839">
    <property type="entry name" value="TRANSCRIPTIONAL REGULATOR WHID-RELATED"/>
    <property type="match status" value="1"/>
</dbReference>
<keyword evidence="9 12" id="KW-0238">DNA-binding</keyword>
<evidence type="ECO:0000256" key="10">
    <source>
        <dbReference type="ARBA" id="ARBA00023157"/>
    </source>
</evidence>
<comment type="PTM">
    <text evidence="12">The Fe-S cluster can be nitrosylated by nitric oxide (NO).</text>
</comment>
<gene>
    <name evidence="12" type="primary">whiB</name>
    <name evidence="13" type="ORF">FK267_03870</name>
</gene>
<comment type="function">
    <text evidence="12">Acts as a transcriptional regulator. Probably redox-responsive. The apo- but not holo-form probably binds DNA.</text>
</comment>
<dbReference type="PANTHER" id="PTHR38839:SF5">
    <property type="entry name" value="TRANSCRIPTIONAL REGULATOR WHID"/>
    <property type="match status" value="1"/>
</dbReference>
<dbReference type="GO" id="GO:0046872">
    <property type="term" value="F:metal ion binding"/>
    <property type="evidence" value="ECO:0007669"/>
    <property type="project" value="UniProtKB-KW"/>
</dbReference>
<feature type="binding site" evidence="12">
    <location>
        <position position="56"/>
    </location>
    <ligand>
        <name>[4Fe-4S] cluster</name>
        <dbReference type="ChEBI" id="CHEBI:49883"/>
    </ligand>
</feature>
<dbReference type="OrthoDB" id="4954884at2"/>
<name>A0A1Q8WR72_9ACTO</name>
<comment type="cofactor">
    <cofactor evidence="12">
        <name>[4Fe-4S] cluster</name>
        <dbReference type="ChEBI" id="CHEBI:49883"/>
    </cofactor>
    <text evidence="12">Binds 1 [4Fe-4S] cluster per subunit. Following nitrosylation of the [4Fe-4S] cluster binds 1 [4Fe-8(NO)] cluster per subunit.</text>
</comment>
<organism evidence="13 14">
    <name type="scientific">Actinomyces oris</name>
    <dbReference type="NCBI Taxonomy" id="544580"/>
    <lineage>
        <taxon>Bacteria</taxon>
        <taxon>Bacillati</taxon>
        <taxon>Actinomycetota</taxon>
        <taxon>Actinomycetes</taxon>
        <taxon>Actinomycetales</taxon>
        <taxon>Actinomycetaceae</taxon>
        <taxon>Actinomyces</taxon>
    </lineage>
</organism>
<dbReference type="GO" id="GO:0003677">
    <property type="term" value="F:DNA binding"/>
    <property type="evidence" value="ECO:0007669"/>
    <property type="project" value="UniProtKB-UniRule"/>
</dbReference>
<keyword evidence="6 12" id="KW-0408">Iron</keyword>
<dbReference type="InterPro" id="IPR003482">
    <property type="entry name" value="Whib"/>
</dbReference>